<name>A0A1G4VG18_9FLAO</name>
<evidence type="ECO:0000313" key="1">
    <source>
        <dbReference type="EMBL" id="SCX06263.1"/>
    </source>
</evidence>
<evidence type="ECO:0000313" key="2">
    <source>
        <dbReference type="Proteomes" id="UP000182124"/>
    </source>
</evidence>
<dbReference type="EMBL" id="FMTY01000002">
    <property type="protein sequence ID" value="SCX06263.1"/>
    <property type="molecule type" value="Genomic_DNA"/>
</dbReference>
<dbReference type="STRING" id="329186.SAMN02927925_00973"/>
<proteinExistence type="predicted"/>
<protein>
    <submittedName>
        <fullName evidence="1">Uncharacterized protein</fullName>
    </submittedName>
</protein>
<gene>
    <name evidence="1" type="ORF">SAMN02927925_00973</name>
</gene>
<sequence>MLLQENKFGFIVKKIVIFNKIFKYDKCHVLTEVPKVTLSNKLKV</sequence>
<organism evidence="1 2">
    <name type="scientific">Flavobacterium saliperosum</name>
    <dbReference type="NCBI Taxonomy" id="329186"/>
    <lineage>
        <taxon>Bacteria</taxon>
        <taxon>Pseudomonadati</taxon>
        <taxon>Bacteroidota</taxon>
        <taxon>Flavobacteriia</taxon>
        <taxon>Flavobacteriales</taxon>
        <taxon>Flavobacteriaceae</taxon>
        <taxon>Flavobacterium</taxon>
    </lineage>
</organism>
<reference evidence="1 2" key="1">
    <citation type="submission" date="2016-10" db="EMBL/GenBank/DDBJ databases">
        <authorList>
            <person name="de Groot N.N."/>
        </authorList>
    </citation>
    <scope>NUCLEOTIDE SEQUENCE [LARGE SCALE GENOMIC DNA]</scope>
    <source>
        <strain evidence="1 2">CGMCC 1.3801</strain>
    </source>
</reference>
<dbReference type="Proteomes" id="UP000182124">
    <property type="component" value="Unassembled WGS sequence"/>
</dbReference>
<dbReference type="AlphaFoldDB" id="A0A1G4VG18"/>
<accession>A0A1G4VG18</accession>